<protein>
    <submittedName>
        <fullName evidence="1">Uncharacterized protein</fullName>
    </submittedName>
</protein>
<sequence>MGLSFAYVQRSGSLFRATPMGLPLPFAISGIDLTNRANLQLCGVTEASTHRFRTLWRALIFWTMTRRQKRAVASPSIP</sequence>
<accession>A0ABP9KUQ5</accession>
<dbReference type="Proteomes" id="UP001499910">
    <property type="component" value="Unassembled WGS sequence"/>
</dbReference>
<name>A0ABP9KUQ5_9RHOB</name>
<evidence type="ECO:0000313" key="1">
    <source>
        <dbReference type="EMBL" id="GAA5064060.1"/>
    </source>
</evidence>
<gene>
    <name evidence="1" type="ORF">GCM10023209_00200</name>
</gene>
<proteinExistence type="predicted"/>
<keyword evidence="2" id="KW-1185">Reference proteome</keyword>
<dbReference type="RefSeq" id="WP_259547376.1">
    <property type="nucleotide sequence ID" value="NZ_BAABHW010000001.1"/>
</dbReference>
<evidence type="ECO:0000313" key="2">
    <source>
        <dbReference type="Proteomes" id="UP001499910"/>
    </source>
</evidence>
<dbReference type="EMBL" id="BAABHW010000001">
    <property type="protein sequence ID" value="GAA5064060.1"/>
    <property type="molecule type" value="Genomic_DNA"/>
</dbReference>
<organism evidence="1 2">
    <name type="scientific">[Roseibacterium] beibuensis</name>
    <dbReference type="NCBI Taxonomy" id="1193142"/>
    <lineage>
        <taxon>Bacteria</taxon>
        <taxon>Pseudomonadati</taxon>
        <taxon>Pseudomonadota</taxon>
        <taxon>Alphaproteobacteria</taxon>
        <taxon>Rhodobacterales</taxon>
        <taxon>Roseobacteraceae</taxon>
        <taxon>Roseicyclus</taxon>
    </lineage>
</organism>
<reference evidence="2" key="1">
    <citation type="journal article" date="2019" name="Int. J. Syst. Evol. Microbiol.">
        <title>The Global Catalogue of Microorganisms (GCM) 10K type strain sequencing project: providing services to taxonomists for standard genome sequencing and annotation.</title>
        <authorList>
            <consortium name="The Broad Institute Genomics Platform"/>
            <consortium name="The Broad Institute Genome Sequencing Center for Infectious Disease"/>
            <person name="Wu L."/>
            <person name="Ma J."/>
        </authorList>
    </citation>
    <scope>NUCLEOTIDE SEQUENCE [LARGE SCALE GENOMIC DNA]</scope>
    <source>
        <strain evidence="2">JCM 18015</strain>
    </source>
</reference>
<comment type="caution">
    <text evidence="1">The sequence shown here is derived from an EMBL/GenBank/DDBJ whole genome shotgun (WGS) entry which is preliminary data.</text>
</comment>